<keyword evidence="2" id="KW-1133">Transmembrane helix</keyword>
<evidence type="ECO:0000313" key="5">
    <source>
        <dbReference type="Proteomes" id="UP000483820"/>
    </source>
</evidence>
<gene>
    <name evidence="4" type="ORF">GCK72_019871</name>
</gene>
<feature type="chain" id="PRO_5025456164" evidence="3">
    <location>
        <begin position="25"/>
        <end position="202"/>
    </location>
</feature>
<reference evidence="4 5" key="1">
    <citation type="submission" date="2019-12" db="EMBL/GenBank/DDBJ databases">
        <title>Chromosome-level assembly of the Caenorhabditis remanei genome.</title>
        <authorList>
            <person name="Teterina A.A."/>
            <person name="Willis J.H."/>
            <person name="Phillips P.C."/>
        </authorList>
    </citation>
    <scope>NUCLEOTIDE SEQUENCE [LARGE SCALE GENOMIC DNA]</scope>
    <source>
        <strain evidence="4 5">PX506</strain>
        <tissue evidence="4">Whole organism</tissue>
    </source>
</reference>
<keyword evidence="2" id="KW-0472">Membrane</keyword>
<keyword evidence="2" id="KW-0812">Transmembrane</keyword>
<dbReference type="GeneID" id="9819905"/>
<proteinExistence type="predicted"/>
<evidence type="ECO:0000313" key="4">
    <source>
        <dbReference type="EMBL" id="KAF1753315.1"/>
    </source>
</evidence>
<dbReference type="EMBL" id="WUAV01000005">
    <property type="protein sequence ID" value="KAF1753315.1"/>
    <property type="molecule type" value="Genomic_DNA"/>
</dbReference>
<feature type="compositionally biased region" description="Basic and acidic residues" evidence="1">
    <location>
        <begin position="118"/>
        <end position="132"/>
    </location>
</feature>
<comment type="caution">
    <text evidence="4">The sequence shown here is derived from an EMBL/GenBank/DDBJ whole genome shotgun (WGS) entry which is preliminary data.</text>
</comment>
<dbReference type="Proteomes" id="UP000483820">
    <property type="component" value="Chromosome V"/>
</dbReference>
<feature type="compositionally biased region" description="Polar residues" evidence="1">
    <location>
        <begin position="145"/>
        <end position="155"/>
    </location>
</feature>
<evidence type="ECO:0000256" key="1">
    <source>
        <dbReference type="SAM" id="MobiDB-lite"/>
    </source>
</evidence>
<evidence type="ECO:0000256" key="3">
    <source>
        <dbReference type="SAM" id="SignalP"/>
    </source>
</evidence>
<dbReference type="AlphaFoldDB" id="A0A6A5GF48"/>
<feature type="transmembrane region" description="Helical" evidence="2">
    <location>
        <begin position="81"/>
        <end position="103"/>
    </location>
</feature>
<keyword evidence="3" id="KW-0732">Signal</keyword>
<dbReference type="CTD" id="9819905"/>
<feature type="region of interest" description="Disordered" evidence="1">
    <location>
        <begin position="112"/>
        <end position="202"/>
    </location>
</feature>
<organism evidence="4 5">
    <name type="scientific">Caenorhabditis remanei</name>
    <name type="common">Caenorhabditis vulgaris</name>
    <dbReference type="NCBI Taxonomy" id="31234"/>
    <lineage>
        <taxon>Eukaryota</taxon>
        <taxon>Metazoa</taxon>
        <taxon>Ecdysozoa</taxon>
        <taxon>Nematoda</taxon>
        <taxon>Chromadorea</taxon>
        <taxon>Rhabditida</taxon>
        <taxon>Rhabditina</taxon>
        <taxon>Rhabditomorpha</taxon>
        <taxon>Rhabditoidea</taxon>
        <taxon>Rhabditidae</taxon>
        <taxon>Peloderinae</taxon>
        <taxon>Caenorhabditis</taxon>
    </lineage>
</organism>
<protein>
    <submittedName>
        <fullName evidence="4">Uncharacterized protein</fullName>
    </submittedName>
</protein>
<feature type="compositionally biased region" description="Acidic residues" evidence="1">
    <location>
        <begin position="181"/>
        <end position="195"/>
    </location>
</feature>
<dbReference type="RefSeq" id="XP_003116615.2">
    <property type="nucleotide sequence ID" value="XM_003116567.2"/>
</dbReference>
<accession>A0A6A5GF48</accession>
<name>A0A6A5GF48_CAERE</name>
<sequence>MFWISLLRQRIALIVWMLIPFTSNIENDEIMKITYHNETLKDGLGPDLSAFRNFHSPIENKIARASRFPGLNSILPTWARLLSFTTIGLIVVLSTGLSCYCCYRFFRKSTTNQAVPPPRERRGRIQEQDRPIVYRNRSPRRDSVENNLIDNNSEQAIELEYIPSNHAEEDDNLLEAQGDPDVPDEAEPADDEDQDQAGPARN</sequence>
<feature type="signal peptide" evidence="3">
    <location>
        <begin position="1"/>
        <end position="24"/>
    </location>
</feature>
<dbReference type="KEGG" id="crq:GCK72_019871"/>
<evidence type="ECO:0000256" key="2">
    <source>
        <dbReference type="SAM" id="Phobius"/>
    </source>
</evidence>